<feature type="domain" description="DUF7507" evidence="6">
    <location>
        <begin position="630"/>
        <end position="730"/>
    </location>
</feature>
<keyword evidence="8" id="KW-1185">Reference proteome</keyword>
<feature type="domain" description="DUF7507" evidence="6">
    <location>
        <begin position="768"/>
        <end position="866"/>
    </location>
</feature>
<feature type="compositionally biased region" description="Low complexity" evidence="1">
    <location>
        <begin position="2643"/>
        <end position="2661"/>
    </location>
</feature>
<dbReference type="EMBL" id="JACRUL010000019">
    <property type="protein sequence ID" value="MBC5844659.1"/>
    <property type="molecule type" value="Genomic_DNA"/>
</dbReference>
<feature type="region of interest" description="Disordered" evidence="1">
    <location>
        <begin position="2637"/>
        <end position="2673"/>
    </location>
</feature>
<feature type="domain" description="DUF7507" evidence="6">
    <location>
        <begin position="1767"/>
        <end position="1867"/>
    </location>
</feature>
<feature type="domain" description="HYR-like" evidence="5">
    <location>
        <begin position="1105"/>
        <end position="1174"/>
    </location>
</feature>
<name>A0A923MZR2_9FLAO</name>
<evidence type="ECO:0000259" key="5">
    <source>
        <dbReference type="Pfam" id="PF23237"/>
    </source>
</evidence>
<feature type="domain" description="HYR-like" evidence="5">
    <location>
        <begin position="1424"/>
        <end position="1496"/>
    </location>
</feature>
<feature type="domain" description="IgGFc-binding protein N-terminal" evidence="3">
    <location>
        <begin position="3"/>
        <end position="290"/>
    </location>
</feature>
<dbReference type="InterPro" id="IPR047589">
    <property type="entry name" value="DUF11_rpt"/>
</dbReference>
<feature type="domain" description="PKD-like" evidence="4">
    <location>
        <begin position="1586"/>
        <end position="1670"/>
    </location>
</feature>
<sequence length="2806" mass="293219">MTTTLGIMATEDNTIVTISGYDPNCEFRLGNDAGGITDNTLTINLNAGQSYVVEAPKNQTTANIDGWLGATITANKKIAISNGGLNVGVRAGAQSRDAAIDQPVPQNIIGKDYVFVRGNGTDETEFPIIIGTQNGTDIFVNGSSIPIATINNGDYFEIPGSNYSSGTIGANMTVITSKEAYAYQCLAGSSGIQTIGLNFVAPVNCLLPDNLSNIPDIKDVAGLSFTGGITILASTSTPDGNIMVTDGTGMVNVPPSIPSSGLPWKSFFVPNLTGNVSVSSTGPIAVGFIGVNNNAGIAGYFSGFDTVPVVDLAINGGGCLPGSDLVETSGTFDAYQWYKDGTLIAGATNQNYTPVSPGDFFVRVTKGGCTYDSPILSAYNCDPEIVLTKTVDKSNVIEGDIINFKVTVKSLGVNPVNNLVITDLLPAELSFVSATPAKGTWTAPYWNIGQMTNGEVFSITIKAKVNEVSATTTVANTVSNSQTEVEADVITDDDTEAVTITNSGLTVTKETLPADDGTYDTLNELIKYKIVVTNTGDTELSNVTITDPKADTGSISPSSVATLAIGASTTFTATHKITQANIDAGKVINQATAKALLSNDYEISDISDDPNDPNNNIDDPTITPIVQNGKLVLEKTADPADDGLYDSLGEKINYELLVKNTGNVTLNNITITDSNADAGSISPANLTSLAAGASFTFTAKHTIVQADFNNGKATNTATVTGTIPVVGTLITDQSDDPTTIAPNDPTVVTVPEIGKLTSTKVDAAPADGSFDTVGEIITYTIFVTNTGTITLTDLNIVDPNADTITLQSTTGTDTNTTDNRVDSIDPNQTATFIATHAITQADLDLGKVQNRATASALDITPASVTDLTDDPDNPNNNIDDPTITLLNATPSLSITKTVNDDSNVAAGQLLTYTYIVTNNGNVTIDDVTISDLHSGSGTLTTPKLQSTTGTDNDTTDNKIETLAPGQIGTWTATYTVTTSDITNQVDITNTATATGTPKIKTLTNPTATKNTTVHPIETICSDAALAHDLTLDGSFTGASFSWVAAANGDITGASTSPKTTTTINDILVNDSGTDQIMQYNITVRNSSNVIIDTYKYVVTVHSQLIIPDDDSSKIACIAQATMPATPVVTDYSGATITPVITENTSPICEGDKIYSFEYTDCVGNKYTYKYTYTIDLTIKPVVPVDGASTVECLANATTPTPPTTVKDSCGNAITAVFVSTVDSPSSLTCEGTRTYNYSFTDCSGLVSNWKYVYTIDKTTKPVVPVDGASTVECLANATPPTTPTTVKDVCGTAITAVLVTTVDSPSSLTCEGTRTYKYTFTDCSGLVSNWKYVYTIDKTTKPVVPVDGASTVECLANATPPTTPTTVKDVCGTAITAVLVSTVDSPLSLTCEGTRTYNYTFTDCSGLVSNWKYVYTIDKTTVPVIPADGASTVECLASATTPTPPTTVKDVCGTAITAVLVSTVDSPSSLTCEGTRTYNYTDCSGLVSNWKYVYTIDKTTKPVVPADAGSTVHDISKAVQPAAPTVMDKCGNNITPIITQNASPVCDGTKVYTFTYTDCAGNSAVYKYTYQIDVTSTLVISNKIRTTCSNVALNFDLKTVTTLVNPTFQWTATDNPNVSGENNNTGTLLNDLLVNKTGTAQNVKYTIIPFNNAGCQGPSFEVLVTVNPEPYVATAPTAVTCSNIPLNHDLNSDVNVTGATFKWVAISNPNVSGATTTVNTSETITDNLINTSGIVQTVVYKITPESIKGCLGTTYNFTVTVRPEAKLIVTKSTIVATDGAYDSLGELIKYQITVENPNELALTNLTLTDANADANSISPLTIPTVAAFAKTTFTASHTITQADLDAGFVDNSAIGKAFDPCGTAVTDDSDDPSTAAANDITRTPLVQKPLIALEKTFQFNDENGDGIVQNNETITYRFKVINTGNVNLTAIQITDPLITVNGGPINLAPGAIDTTTFFGTYTLNQSVIDSESLTNSATVEGVDPKGNLVSDISDDPKDPTNTDSNGNGNPDDSTVFAIAAKPELTLKKSGVFLDANGDGLPQAGEKIEYTFDINNTGNVTMKGITVSDPLTTVTGGPIDLLPGQTDTTTFTAIYTLSQTDVNAGKVTNTATASGKSPNGSTITDASDDPSTVANNDATVTKLTQDAQITLLKTAVFKDQNGNGFPEVGETIAYTFNVKNVGNVTVTDVQITDPLITVTGGPITLTPKQLDATTFKGSYTLTLNDINTGSVTNSATAEAKDPKGNTVSALSDDPNNPTNVDTNNDGHPDDKTVTKLVANPKLSVSKTGVFNDANSDGLTQVGETISYTFEVKNIGNVTVSAIKITDALVGVNGGPISLNPNQNDSTTFTALYTIKQSDIDAGKVTNTAIASGLSPKGNVVSDTSDDPNNSANQDTNGNGEPDDATVTTLPGKGKISLTKVTLAAADGAYDTVGEKINYQLTITNTGNLTLTNVIVTDANADSGSILPAVITTITPGATATVNAQHTLTLAEINSGSVTNSASVNAKDPFGNTITDISDDPNNATNSDSNGDGDPDDATITLLSQKPSISIEKTFTFNDENKDGFPQLNETITYDFKVTNTGNVTLSNITVTDALVPVLGGPITLGSKQMNNNTFYADYKITQADIDAGAIVNSATVNAKDTNGNNVTDTSDDPNNPTNTDVNGDGEPDDATVTPLARNPKLTITKKGTFIDTNKDGLAQAGETIKYHFDVSNTGNVTISGITVDDALVPVTGGPLTLAPKAKNTTTFQAIYVLTQDDVNAGFVVNSATAIGQDPFGNTITDKSDDPTTTAKNDDTTTSLARESQLSL</sequence>
<feature type="region of interest" description="Disordered" evidence="1">
    <location>
        <begin position="2233"/>
        <end position="2266"/>
    </location>
</feature>
<feature type="compositionally biased region" description="Polar residues" evidence="1">
    <location>
        <begin position="2001"/>
        <end position="2012"/>
    </location>
</feature>
<dbReference type="InterPro" id="IPR045828">
    <property type="entry name" value="PKD_Bacteroidetes"/>
</dbReference>
<dbReference type="PANTHER" id="PTHR34819:SF3">
    <property type="entry name" value="CELL SURFACE PROTEIN"/>
    <property type="match status" value="1"/>
</dbReference>
<feature type="domain" description="DUF7507" evidence="6">
    <location>
        <begin position="1889"/>
        <end position="1991"/>
    </location>
</feature>
<feature type="compositionally biased region" description="Low complexity" evidence="1">
    <location>
        <begin position="2251"/>
        <end position="2262"/>
    </location>
</feature>
<feature type="domain" description="HYR-like" evidence="5">
    <location>
        <begin position="1181"/>
        <end position="1255"/>
    </location>
</feature>
<dbReference type="Pfam" id="PF19406">
    <property type="entry name" value="PKD_5"/>
    <property type="match status" value="3"/>
</dbReference>
<feature type="domain" description="DUF7507" evidence="6">
    <location>
        <begin position="504"/>
        <end position="602"/>
    </location>
</feature>
<feature type="region of interest" description="Disordered" evidence="1">
    <location>
        <begin position="1977"/>
        <end position="2013"/>
    </location>
</feature>
<accession>A0A923MZR2</accession>
<feature type="domain" description="HYR-like" evidence="5">
    <location>
        <begin position="1343"/>
        <end position="1417"/>
    </location>
</feature>
<feature type="region of interest" description="Disordered" evidence="1">
    <location>
        <begin position="935"/>
        <end position="955"/>
    </location>
</feature>
<feature type="domain" description="DUF7507" evidence="6">
    <location>
        <begin position="889"/>
        <end position="998"/>
    </location>
</feature>
<evidence type="ECO:0000313" key="8">
    <source>
        <dbReference type="Proteomes" id="UP000641454"/>
    </source>
</evidence>
<dbReference type="InterPro" id="IPR051172">
    <property type="entry name" value="Chlamydia_OmcB"/>
</dbReference>
<evidence type="ECO:0000259" key="3">
    <source>
        <dbReference type="Pfam" id="PF17517"/>
    </source>
</evidence>
<gene>
    <name evidence="7" type="ORF">H8R25_09440</name>
</gene>
<reference evidence="7 8" key="1">
    <citation type="submission" date="2020-08" db="EMBL/GenBank/DDBJ databases">
        <title>Description of novel Flavobacterium F-392 isolate.</title>
        <authorList>
            <person name="Saticioglu I.B."/>
            <person name="Duman M."/>
            <person name="Altun S."/>
        </authorList>
    </citation>
    <scope>NUCLEOTIDE SEQUENCE [LARGE SCALE GENOMIC DNA]</scope>
    <source>
        <strain evidence="7 8">F-392</strain>
    </source>
</reference>
<feature type="domain" description="DUF7507" evidence="6">
    <location>
        <begin position="2022"/>
        <end position="2124"/>
    </location>
</feature>
<dbReference type="NCBIfam" id="TIGR01451">
    <property type="entry name" value="B_ant_repeat"/>
    <property type="match status" value="10"/>
</dbReference>
<dbReference type="Pfam" id="PF23237">
    <property type="entry name" value="HYR_4C"/>
    <property type="match status" value="6"/>
</dbReference>
<feature type="domain" description="PKD-like" evidence="4">
    <location>
        <begin position="1017"/>
        <end position="1101"/>
    </location>
</feature>
<evidence type="ECO:0000259" key="6">
    <source>
        <dbReference type="Pfam" id="PF24346"/>
    </source>
</evidence>
<feature type="region of interest" description="Disordered" evidence="1">
    <location>
        <begin position="2508"/>
        <end position="2534"/>
    </location>
</feature>
<dbReference type="PANTHER" id="PTHR34819">
    <property type="entry name" value="LARGE CYSTEINE-RICH PERIPLASMIC PROTEIN OMCB"/>
    <property type="match status" value="1"/>
</dbReference>
<dbReference type="Pfam" id="PF17517">
    <property type="entry name" value="IgGFc_binding"/>
    <property type="match status" value="1"/>
</dbReference>
<feature type="domain" description="DUF7507" evidence="6">
    <location>
        <begin position="2544"/>
        <end position="2648"/>
    </location>
</feature>
<protein>
    <submittedName>
        <fullName evidence="7">DUF11 domain-containing protein</fullName>
    </submittedName>
</protein>
<feature type="compositionally biased region" description="Polar residues" evidence="1">
    <location>
        <begin position="2510"/>
        <end position="2523"/>
    </location>
</feature>
<feature type="compositionally biased region" description="Polar residues" evidence="1">
    <location>
        <begin position="2379"/>
        <end position="2397"/>
    </location>
</feature>
<feature type="domain" description="HYR-like" evidence="5">
    <location>
        <begin position="1503"/>
        <end position="1572"/>
    </location>
</feature>
<feature type="compositionally biased region" description="Polar residues" evidence="1">
    <location>
        <begin position="2797"/>
        <end position="2806"/>
    </location>
</feature>
<dbReference type="InterPro" id="IPR055354">
    <property type="entry name" value="DUF7507"/>
</dbReference>
<feature type="domain" description="PKD-like" evidence="4">
    <location>
        <begin position="1680"/>
        <end position="1764"/>
    </location>
</feature>
<feature type="domain" description="DUF7507" evidence="6">
    <location>
        <begin position="2147"/>
        <end position="2247"/>
    </location>
</feature>
<dbReference type="Proteomes" id="UP000641454">
    <property type="component" value="Unassembled WGS sequence"/>
</dbReference>
<feature type="domain" description="HYR-like" evidence="5">
    <location>
        <begin position="1262"/>
        <end position="1336"/>
    </location>
</feature>
<feature type="compositionally biased region" description="Polar residues" evidence="1">
    <location>
        <begin position="935"/>
        <end position="946"/>
    </location>
</feature>
<feature type="region of interest" description="Disordered" evidence="1">
    <location>
        <begin position="2774"/>
        <end position="2806"/>
    </location>
</feature>
<feature type="region of interest" description="Disordered" evidence="1">
    <location>
        <begin position="2108"/>
        <end position="2130"/>
    </location>
</feature>
<feature type="region of interest" description="Disordered" evidence="1">
    <location>
        <begin position="2373"/>
        <end position="2409"/>
    </location>
</feature>
<feature type="domain" description="DUF7507" evidence="6">
    <location>
        <begin position="2278"/>
        <end position="2381"/>
    </location>
</feature>
<feature type="domain" description="DUF7507" evidence="6">
    <location>
        <begin position="2413"/>
        <end position="2514"/>
    </location>
</feature>
<comment type="caution">
    <text evidence="7">The sequence shown here is derived from an EMBL/GenBank/DDBJ whole genome shotgun (WGS) entry which is preliminary data.</text>
</comment>
<evidence type="ECO:0000259" key="4">
    <source>
        <dbReference type="Pfam" id="PF19406"/>
    </source>
</evidence>
<dbReference type="InterPro" id="IPR057078">
    <property type="entry name" value="HYR-4C"/>
</dbReference>
<dbReference type="Pfam" id="PF24346">
    <property type="entry name" value="DUF7507"/>
    <property type="match status" value="12"/>
</dbReference>
<evidence type="ECO:0000256" key="1">
    <source>
        <dbReference type="SAM" id="MobiDB-lite"/>
    </source>
</evidence>
<feature type="domain" description="DUF11" evidence="2">
    <location>
        <begin position="385"/>
        <end position="500"/>
    </location>
</feature>
<dbReference type="Pfam" id="PF01345">
    <property type="entry name" value="DUF11"/>
    <property type="match status" value="1"/>
</dbReference>
<dbReference type="RefSeq" id="WP_187018327.1">
    <property type="nucleotide sequence ID" value="NZ_JACRUK010000019.1"/>
</dbReference>
<dbReference type="InterPro" id="IPR001434">
    <property type="entry name" value="OmcB-like_DUF11"/>
</dbReference>
<dbReference type="InterPro" id="IPR035234">
    <property type="entry name" value="IgGFc-bd_N"/>
</dbReference>
<evidence type="ECO:0000259" key="2">
    <source>
        <dbReference type="Pfam" id="PF01345"/>
    </source>
</evidence>
<feature type="domain" description="DUF7507" evidence="6">
    <location>
        <begin position="2677"/>
        <end position="2780"/>
    </location>
</feature>
<evidence type="ECO:0000313" key="7">
    <source>
        <dbReference type="EMBL" id="MBC5844659.1"/>
    </source>
</evidence>
<proteinExistence type="predicted"/>
<organism evidence="7 8">
    <name type="scientific">Flavobacterium muglaense</name>
    <dbReference type="NCBI Taxonomy" id="2764716"/>
    <lineage>
        <taxon>Bacteria</taxon>
        <taxon>Pseudomonadati</taxon>
        <taxon>Bacteroidota</taxon>
        <taxon>Flavobacteriia</taxon>
        <taxon>Flavobacteriales</taxon>
        <taxon>Flavobacteriaceae</taxon>
        <taxon>Flavobacterium</taxon>
    </lineage>
</organism>